<protein>
    <submittedName>
        <fullName evidence="2">Uncharacterized protein</fullName>
    </submittedName>
</protein>
<dbReference type="eggNOG" id="ENOG502SE1I">
    <property type="taxonomic scope" value="Eukaryota"/>
</dbReference>
<evidence type="ECO:0000256" key="1">
    <source>
        <dbReference type="SAM" id="MobiDB-lite"/>
    </source>
</evidence>
<reference evidence="2 3" key="1">
    <citation type="journal article" date="2011" name="Proc. Natl. Acad. Sci. U.S.A.">
        <title>Niche of harmful alga Aureococcus anophagefferens revealed through ecogenomics.</title>
        <authorList>
            <person name="Gobler C.J."/>
            <person name="Berry D.L."/>
            <person name="Dyhrman S.T."/>
            <person name="Wilhelm S.W."/>
            <person name="Salamov A."/>
            <person name="Lobanov A.V."/>
            <person name="Zhang Y."/>
            <person name="Collier J.L."/>
            <person name="Wurch L.L."/>
            <person name="Kustka A.B."/>
            <person name="Dill B.D."/>
            <person name="Shah M."/>
            <person name="VerBerkmoes N.C."/>
            <person name="Kuo A."/>
            <person name="Terry A."/>
            <person name="Pangilinan J."/>
            <person name="Lindquist E.A."/>
            <person name="Lucas S."/>
            <person name="Paulsen I.T."/>
            <person name="Hattenrath-Lehmann T.K."/>
            <person name="Talmage S.C."/>
            <person name="Walker E.A."/>
            <person name="Koch F."/>
            <person name="Burson A.M."/>
            <person name="Marcoval M.A."/>
            <person name="Tang Y.Z."/>
            <person name="Lecleir G.R."/>
            <person name="Coyne K.J."/>
            <person name="Berg G.M."/>
            <person name="Bertrand E.M."/>
            <person name="Saito M.A."/>
            <person name="Gladyshev V.N."/>
            <person name="Grigoriev I.V."/>
        </authorList>
    </citation>
    <scope>NUCLEOTIDE SEQUENCE [LARGE SCALE GENOMIC DNA]</scope>
    <source>
        <strain evidence="3">CCMP 1984</strain>
    </source>
</reference>
<organism evidence="3">
    <name type="scientific">Aureococcus anophagefferens</name>
    <name type="common">Harmful bloom alga</name>
    <dbReference type="NCBI Taxonomy" id="44056"/>
    <lineage>
        <taxon>Eukaryota</taxon>
        <taxon>Sar</taxon>
        <taxon>Stramenopiles</taxon>
        <taxon>Ochrophyta</taxon>
        <taxon>Pelagophyceae</taxon>
        <taxon>Pelagomonadales</taxon>
        <taxon>Pelagomonadaceae</taxon>
        <taxon>Aureococcus</taxon>
    </lineage>
</organism>
<feature type="region of interest" description="Disordered" evidence="1">
    <location>
        <begin position="404"/>
        <end position="441"/>
    </location>
</feature>
<dbReference type="AlphaFoldDB" id="F0YHC2"/>
<evidence type="ECO:0000313" key="2">
    <source>
        <dbReference type="EMBL" id="EGB05420.1"/>
    </source>
</evidence>
<proteinExistence type="predicted"/>
<accession>F0YHC2</accession>
<dbReference type="RefSeq" id="XP_009039803.1">
    <property type="nucleotide sequence ID" value="XM_009041555.1"/>
</dbReference>
<dbReference type="KEGG" id="aaf:AURANDRAFT_66380"/>
<dbReference type="GeneID" id="20225772"/>
<name>F0YHC2_AURAN</name>
<dbReference type="Proteomes" id="UP000002729">
    <property type="component" value="Unassembled WGS sequence"/>
</dbReference>
<keyword evidence="3" id="KW-1185">Reference proteome</keyword>
<sequence length="472" mass="47661">MASLESIFAALETEYRHDASPGERRCAREALAAVKADAGSCFGVARATADADGPFCSPACDALRRALGLLLGVARRAHAPPPPVEPCGAPAAPAGGLAALAAGDAAAAVLARCLGAAIAASRAVHGLWAPPLGAALRGDGVARLALAPAVDEIRAKTDPGGAALAASGGGLGTAAGLLRGRADSDHALRRADGPGLGPRAPDRGSVAARWACMLNELRSALYQMARLWVECRGAFAADGAELTAGLFGSLGLLGDGASAAVLESMEHRHVTSLLKHVLEPLMLRCPPALYDSHLAPVLRRLTAHALGALVGEPAWLANAGCEYDLLSLCRAVYVALVLAADPARLGRPPPAPPRHDGPRRALLALPGVGAAPVARLEDDLRAVAAHKDQKNAFHELVVLALNAKPRADDGGGGPPGPAPPPPAGRRVDASSLRGATPAVLDLPGDMAGARRLVPAADGGGLGAPNLADLFKD</sequence>
<dbReference type="InterPro" id="IPR011989">
    <property type="entry name" value="ARM-like"/>
</dbReference>
<dbReference type="InParanoid" id="F0YHC2"/>
<dbReference type="OrthoDB" id="2215036at2759"/>
<evidence type="ECO:0000313" key="3">
    <source>
        <dbReference type="Proteomes" id="UP000002729"/>
    </source>
</evidence>
<dbReference type="Gene3D" id="1.25.10.10">
    <property type="entry name" value="Leucine-rich Repeat Variant"/>
    <property type="match status" value="1"/>
</dbReference>
<dbReference type="EMBL" id="GL833141">
    <property type="protein sequence ID" value="EGB05420.1"/>
    <property type="molecule type" value="Genomic_DNA"/>
</dbReference>
<gene>
    <name evidence="2" type="ORF">AURANDRAFT_66380</name>
</gene>
<feature type="compositionally biased region" description="Pro residues" evidence="1">
    <location>
        <begin position="414"/>
        <end position="423"/>
    </location>
</feature>